<accession>A0A1B6DBT8</accession>
<dbReference type="SMART" id="SM00587">
    <property type="entry name" value="CHK"/>
    <property type="match status" value="1"/>
</dbReference>
<gene>
    <name evidence="2" type="ORF">g.4958</name>
</gene>
<evidence type="ECO:0000259" key="1">
    <source>
        <dbReference type="SMART" id="SM00587"/>
    </source>
</evidence>
<dbReference type="InterPro" id="IPR004119">
    <property type="entry name" value="EcKL"/>
</dbReference>
<proteinExistence type="predicted"/>
<dbReference type="Pfam" id="PF02958">
    <property type="entry name" value="EcKL"/>
    <property type="match status" value="1"/>
</dbReference>
<reference evidence="2" key="1">
    <citation type="submission" date="2015-12" db="EMBL/GenBank/DDBJ databases">
        <title>De novo transcriptome assembly of four potential Pierce s Disease insect vectors from Arizona vineyards.</title>
        <authorList>
            <person name="Tassone E.E."/>
        </authorList>
    </citation>
    <scope>NUCLEOTIDE SEQUENCE</scope>
</reference>
<dbReference type="Gene3D" id="3.90.1200.10">
    <property type="match status" value="1"/>
</dbReference>
<feature type="domain" description="CHK kinase-like" evidence="1">
    <location>
        <begin position="117"/>
        <end position="304"/>
    </location>
</feature>
<dbReference type="PANTHER" id="PTHR11012:SF56">
    <property type="entry name" value="CHK KINASE-LIKE DOMAIN-CONTAINING PROTEIN-RELATED"/>
    <property type="match status" value="1"/>
</dbReference>
<sequence>MIMEETHSWMNTEILEAILKASSERTSDKLTVLSTKVTKGVEEGKNNCSAIYRLHVDVEDSNKVTTKSFIVKKVFDFAIGWYRDKENSAFRFVLPQIEQFVETQLSPRLFLSLDSLLVMEDLAEKGFRNVEGSLLNFDHCALAVEALAKFHAGSIMIHKSDPRLIEETVGWEVFKDNPNLDVSIFMKSMFSKFQKEISTWPESDKYAGYFSTLVDEVDGYLENLTNRGCRVLNHGDFWLNNMMFRYSQGVCEVKMVDFQMCRFTSPSYDLQYFVASSADLDVRLHRLDELYGLYLDTMNRYLPGVLTEEQLGRCLHEDAMAYWYGMTSALCVVLSDPELMYRSDGQDFNSDVFDRFGLMMKSSGYRELIPRVLDDLARRGLLSTGRG</sequence>
<dbReference type="EMBL" id="GEDC01014170">
    <property type="protein sequence ID" value="JAS23128.1"/>
    <property type="molecule type" value="Transcribed_RNA"/>
</dbReference>
<organism evidence="2">
    <name type="scientific">Clastoptera arizonana</name>
    <name type="common">Arizona spittle bug</name>
    <dbReference type="NCBI Taxonomy" id="38151"/>
    <lineage>
        <taxon>Eukaryota</taxon>
        <taxon>Metazoa</taxon>
        <taxon>Ecdysozoa</taxon>
        <taxon>Arthropoda</taxon>
        <taxon>Hexapoda</taxon>
        <taxon>Insecta</taxon>
        <taxon>Pterygota</taxon>
        <taxon>Neoptera</taxon>
        <taxon>Paraneoptera</taxon>
        <taxon>Hemiptera</taxon>
        <taxon>Auchenorrhyncha</taxon>
        <taxon>Cercopoidea</taxon>
        <taxon>Clastopteridae</taxon>
        <taxon>Clastoptera</taxon>
    </lineage>
</organism>
<dbReference type="AlphaFoldDB" id="A0A1B6DBT8"/>
<evidence type="ECO:0000313" key="2">
    <source>
        <dbReference type="EMBL" id="JAS23128.1"/>
    </source>
</evidence>
<protein>
    <recommendedName>
        <fullName evidence="1">CHK kinase-like domain-containing protein</fullName>
    </recommendedName>
</protein>
<dbReference type="InterPro" id="IPR011009">
    <property type="entry name" value="Kinase-like_dom_sf"/>
</dbReference>
<dbReference type="InterPro" id="IPR015897">
    <property type="entry name" value="CHK_kinase-like"/>
</dbReference>
<dbReference type="PANTHER" id="PTHR11012">
    <property type="entry name" value="PROTEIN KINASE-LIKE DOMAIN-CONTAINING"/>
    <property type="match status" value="1"/>
</dbReference>
<dbReference type="SUPFAM" id="SSF56112">
    <property type="entry name" value="Protein kinase-like (PK-like)"/>
    <property type="match status" value="1"/>
</dbReference>
<name>A0A1B6DBT8_9HEMI</name>